<dbReference type="AlphaFoldDB" id="A0A6N2AZJ1"/>
<dbReference type="SUPFAM" id="SSF52540">
    <property type="entry name" value="P-loop containing nucleoside triphosphate hydrolases"/>
    <property type="match status" value="1"/>
</dbReference>
<feature type="domain" description="DNA2/NAM7 helicase helicase" evidence="1">
    <location>
        <begin position="5"/>
        <end position="48"/>
    </location>
</feature>
<dbReference type="Pfam" id="PF13087">
    <property type="entry name" value="AAA_12"/>
    <property type="match status" value="1"/>
</dbReference>
<dbReference type="InterPro" id="IPR041679">
    <property type="entry name" value="DNA2/NAM7-like_C"/>
</dbReference>
<dbReference type="Pfam" id="PF13086">
    <property type="entry name" value="AAA_11"/>
    <property type="match status" value="1"/>
</dbReference>
<dbReference type="PANTHER" id="PTHR10887">
    <property type="entry name" value="DNA2/NAM7 HELICASE FAMILY"/>
    <property type="match status" value="1"/>
</dbReference>
<dbReference type="InterPro" id="IPR027417">
    <property type="entry name" value="P-loop_NTPase"/>
</dbReference>
<evidence type="ECO:0000259" key="1">
    <source>
        <dbReference type="Pfam" id="PF13086"/>
    </source>
</evidence>
<dbReference type="InterPro" id="IPR045055">
    <property type="entry name" value="DNA2/NAM7-like"/>
</dbReference>
<comment type="caution">
    <text evidence="3">The sequence shown here is derived from an EMBL/GenBank/DDBJ whole genome shotgun (WGS) entry which is preliminary data.</text>
</comment>
<dbReference type="InterPro" id="IPR041677">
    <property type="entry name" value="DNA2/NAM7_AAA_11"/>
</dbReference>
<accession>A0A6N2AZJ1</accession>
<dbReference type="PANTHER" id="PTHR10887:SF522">
    <property type="entry name" value="P-LOOP CONTAINING NUCLEOSIDE TRIPHOSPHATE HYDROLASES SUPERFAMILY PROTEIN"/>
    <property type="match status" value="1"/>
</dbReference>
<protein>
    <recommendedName>
        <fullName evidence="4">DNA2/NAM7 helicase-like C-terminal domain-containing protein</fullName>
    </recommendedName>
</protein>
<organism evidence="3">
    <name type="scientific">Solanum chilense</name>
    <name type="common">Tomato</name>
    <name type="synonym">Lycopersicon chilense</name>
    <dbReference type="NCBI Taxonomy" id="4083"/>
    <lineage>
        <taxon>Eukaryota</taxon>
        <taxon>Viridiplantae</taxon>
        <taxon>Streptophyta</taxon>
        <taxon>Embryophyta</taxon>
        <taxon>Tracheophyta</taxon>
        <taxon>Spermatophyta</taxon>
        <taxon>Magnoliopsida</taxon>
        <taxon>eudicotyledons</taxon>
        <taxon>Gunneridae</taxon>
        <taxon>Pentapetalae</taxon>
        <taxon>asterids</taxon>
        <taxon>lamiids</taxon>
        <taxon>Solanales</taxon>
        <taxon>Solanaceae</taxon>
        <taxon>Solanoideae</taxon>
        <taxon>Solaneae</taxon>
        <taxon>Solanum</taxon>
        <taxon>Solanum subgen. Lycopersicon</taxon>
    </lineage>
</organism>
<dbReference type="GO" id="GO:0004386">
    <property type="term" value="F:helicase activity"/>
    <property type="evidence" value="ECO:0007669"/>
    <property type="project" value="InterPro"/>
</dbReference>
<gene>
    <name evidence="3" type="ORF">EJD97_021335</name>
</gene>
<name>A0A6N2AZJ1_SOLCI</name>
<evidence type="ECO:0008006" key="4">
    <source>
        <dbReference type="Google" id="ProtNLM"/>
    </source>
</evidence>
<evidence type="ECO:0000313" key="3">
    <source>
        <dbReference type="EMBL" id="TMW86471.1"/>
    </source>
</evidence>
<sequence>VTLLEMVIIDEAAQPKECESTIPLQLPGLRHATLIGDDRQLPAMVQSKLSGKAGFGRSLFGRLVNIGLKKHLLNVQYRMHPAISFFPNRVFYKNKIMDGRNVKEAIYEKRFLKGNIFGSYSFIK</sequence>
<proteinExistence type="predicted"/>
<dbReference type="EMBL" id="RXGB01006463">
    <property type="protein sequence ID" value="TMW86471.1"/>
    <property type="molecule type" value="Genomic_DNA"/>
</dbReference>
<feature type="non-terminal residue" evidence="3">
    <location>
        <position position="1"/>
    </location>
</feature>
<dbReference type="Gene3D" id="3.40.50.300">
    <property type="entry name" value="P-loop containing nucleotide triphosphate hydrolases"/>
    <property type="match status" value="2"/>
</dbReference>
<reference evidence="3" key="1">
    <citation type="submission" date="2019-05" db="EMBL/GenBank/DDBJ databases">
        <title>The de novo reference genome and transcriptome assemblies of the wild tomato species Solanum chilense.</title>
        <authorList>
            <person name="Stam R."/>
            <person name="Nosenko T."/>
            <person name="Hoerger A.C."/>
            <person name="Stephan W."/>
            <person name="Seidel M.A."/>
            <person name="Kuhn J.M.M."/>
            <person name="Haberer G."/>
            <person name="Tellier A."/>
        </authorList>
    </citation>
    <scope>NUCLEOTIDE SEQUENCE</scope>
    <source>
        <tissue evidence="3">Mature leaves</tissue>
    </source>
</reference>
<feature type="domain" description="DNA2/NAM7 helicase-like C-terminal" evidence="2">
    <location>
        <begin position="56"/>
        <end position="111"/>
    </location>
</feature>
<evidence type="ECO:0000259" key="2">
    <source>
        <dbReference type="Pfam" id="PF13087"/>
    </source>
</evidence>